<evidence type="ECO:0000256" key="2">
    <source>
        <dbReference type="ARBA" id="ARBA00022692"/>
    </source>
</evidence>
<dbReference type="GeneID" id="100369991"/>
<feature type="transmembrane region" description="Helical" evidence="6">
    <location>
        <begin position="34"/>
        <end position="51"/>
    </location>
</feature>
<evidence type="ECO:0000259" key="7">
    <source>
        <dbReference type="PROSITE" id="PS51503"/>
    </source>
</evidence>
<reference evidence="9" key="1">
    <citation type="submission" date="2025-08" db="UniProtKB">
        <authorList>
            <consortium name="RefSeq"/>
        </authorList>
    </citation>
    <scope>IDENTIFICATION</scope>
    <source>
        <tissue evidence="9">Testes</tissue>
    </source>
</reference>
<protein>
    <submittedName>
        <fullName evidence="9">HIG1 domain family member 1C-like</fullName>
    </submittedName>
</protein>
<feature type="domain" description="HIG1" evidence="7">
    <location>
        <begin position="6"/>
        <end position="100"/>
    </location>
</feature>
<evidence type="ECO:0000256" key="3">
    <source>
        <dbReference type="ARBA" id="ARBA00022989"/>
    </source>
</evidence>
<keyword evidence="2 6" id="KW-0812">Transmembrane</keyword>
<proteinExistence type="predicted"/>
<organism evidence="8 9">
    <name type="scientific">Saccoglossus kowalevskii</name>
    <name type="common">Acorn worm</name>
    <dbReference type="NCBI Taxonomy" id="10224"/>
    <lineage>
        <taxon>Eukaryota</taxon>
        <taxon>Metazoa</taxon>
        <taxon>Hemichordata</taxon>
        <taxon>Enteropneusta</taxon>
        <taxon>Harrimaniidae</taxon>
        <taxon>Saccoglossus</taxon>
    </lineage>
</organism>
<sequence>MSSRPAEVKKFDPSEYRIEDSSTKLKRKTQEDPFVPIGIAGLVAALGWGAISYRRHKKHGMSTSIFLMRLRVAAQGMVVGAITAGVIYSMVKDLRQQYNRDHHK</sequence>
<gene>
    <name evidence="9" type="primary">LOC100369991</name>
</gene>
<keyword evidence="5 6" id="KW-0472">Membrane</keyword>
<dbReference type="RefSeq" id="XP_002740608.1">
    <property type="nucleotide sequence ID" value="XM_002740562.2"/>
</dbReference>
<keyword evidence="4" id="KW-0496">Mitochondrion</keyword>
<evidence type="ECO:0000313" key="8">
    <source>
        <dbReference type="Proteomes" id="UP000694865"/>
    </source>
</evidence>
<dbReference type="InterPro" id="IPR007667">
    <property type="entry name" value="Hypoxia_induced_domain"/>
</dbReference>
<dbReference type="Proteomes" id="UP000694865">
    <property type="component" value="Unplaced"/>
</dbReference>
<name>A0ABM0GZ55_SACKO</name>
<comment type="subcellular location">
    <subcellularLocation>
        <location evidence="1">Mitochondrion membrane</location>
    </subcellularLocation>
</comment>
<evidence type="ECO:0000313" key="9">
    <source>
        <dbReference type="RefSeq" id="XP_002740608.1"/>
    </source>
</evidence>
<feature type="transmembrane region" description="Helical" evidence="6">
    <location>
        <begin position="72"/>
        <end position="91"/>
    </location>
</feature>
<dbReference type="PANTHER" id="PTHR12297">
    <property type="entry name" value="HYPOXIA-INDUCBILE GENE 1 HIG1 -RELATED"/>
    <property type="match status" value="1"/>
</dbReference>
<keyword evidence="8" id="KW-1185">Reference proteome</keyword>
<dbReference type="PANTHER" id="PTHR12297:SF3">
    <property type="entry name" value="HIG1 DOMAIN FAMILY MEMBER 1A"/>
    <property type="match status" value="1"/>
</dbReference>
<dbReference type="Pfam" id="PF04588">
    <property type="entry name" value="HIG_1_N"/>
    <property type="match status" value="1"/>
</dbReference>
<accession>A0ABM0GZ55</accession>
<evidence type="ECO:0000256" key="4">
    <source>
        <dbReference type="ARBA" id="ARBA00023128"/>
    </source>
</evidence>
<evidence type="ECO:0000256" key="5">
    <source>
        <dbReference type="ARBA" id="ARBA00023136"/>
    </source>
</evidence>
<dbReference type="PROSITE" id="PS51503">
    <property type="entry name" value="HIG1"/>
    <property type="match status" value="1"/>
</dbReference>
<evidence type="ECO:0000256" key="1">
    <source>
        <dbReference type="ARBA" id="ARBA00004325"/>
    </source>
</evidence>
<dbReference type="Gene3D" id="6.10.140.1320">
    <property type="match status" value="1"/>
</dbReference>
<dbReference type="InterPro" id="IPR050355">
    <property type="entry name" value="RCF1"/>
</dbReference>
<evidence type="ECO:0000256" key="6">
    <source>
        <dbReference type="SAM" id="Phobius"/>
    </source>
</evidence>
<keyword evidence="3 6" id="KW-1133">Transmembrane helix</keyword>